<feature type="region of interest" description="Disordered" evidence="1">
    <location>
        <begin position="1"/>
        <end position="27"/>
    </location>
</feature>
<evidence type="ECO:0000313" key="3">
    <source>
        <dbReference type="Proteomes" id="UP001590951"/>
    </source>
</evidence>
<dbReference type="Proteomes" id="UP001590951">
    <property type="component" value="Unassembled WGS sequence"/>
</dbReference>
<organism evidence="2 3">
    <name type="scientific">Lepraria finkii</name>
    <dbReference type="NCBI Taxonomy" id="1340010"/>
    <lineage>
        <taxon>Eukaryota</taxon>
        <taxon>Fungi</taxon>
        <taxon>Dikarya</taxon>
        <taxon>Ascomycota</taxon>
        <taxon>Pezizomycotina</taxon>
        <taxon>Lecanoromycetes</taxon>
        <taxon>OSLEUM clade</taxon>
        <taxon>Lecanoromycetidae</taxon>
        <taxon>Lecanorales</taxon>
        <taxon>Lecanorineae</taxon>
        <taxon>Stereocaulaceae</taxon>
        <taxon>Lepraria</taxon>
    </lineage>
</organism>
<protein>
    <submittedName>
        <fullName evidence="2">Uncharacterized protein</fullName>
    </submittedName>
</protein>
<gene>
    <name evidence="2" type="ORF">ABVK25_011225</name>
</gene>
<keyword evidence="3" id="KW-1185">Reference proteome</keyword>
<evidence type="ECO:0000313" key="2">
    <source>
        <dbReference type="EMBL" id="KAL2047894.1"/>
    </source>
</evidence>
<sequence length="279" mass="31740">MALILPQSASDPDNHLPKVSGDQPPAYDNIDSVPVENIASGKNHRPSSKRYIRLCPHQTLSFFRFQHITRLKDIKTTLKLYLYKRLPTAHHTRCPKNGTVCTTGPTKGKKKPSIFPPASSSIIYHLGPGFVVQTVWQLKFDREGSVKNSKDAITKMLDASKVWLCPHTKLSNTWIVDAFYGLIHPGARYDDPIDQYEFGDSNSKECRQCKTKLRVYQREVRGNHDICCVEVIRFFGNGEVENDPLWLQQCALPKNEPTPLARIRLAVKQIPGRVHRQSR</sequence>
<comment type="caution">
    <text evidence="2">The sequence shown here is derived from an EMBL/GenBank/DDBJ whole genome shotgun (WGS) entry which is preliminary data.</text>
</comment>
<proteinExistence type="predicted"/>
<name>A0ABR4AQ87_9LECA</name>
<evidence type="ECO:0000256" key="1">
    <source>
        <dbReference type="SAM" id="MobiDB-lite"/>
    </source>
</evidence>
<dbReference type="EMBL" id="JBHFEH010000089">
    <property type="protein sequence ID" value="KAL2047894.1"/>
    <property type="molecule type" value="Genomic_DNA"/>
</dbReference>
<reference evidence="2 3" key="1">
    <citation type="submission" date="2024-09" db="EMBL/GenBank/DDBJ databases">
        <title>Rethinking Asexuality: The Enigmatic Case of Functional Sexual Genes in Lepraria (Stereocaulaceae).</title>
        <authorList>
            <person name="Doellman M."/>
            <person name="Sun Y."/>
            <person name="Barcenas-Pena A."/>
            <person name="Lumbsch H.T."/>
            <person name="Grewe F."/>
        </authorList>
    </citation>
    <scope>NUCLEOTIDE SEQUENCE [LARGE SCALE GENOMIC DNA]</scope>
    <source>
        <strain evidence="2 3">Grewe 0041</strain>
    </source>
</reference>
<accession>A0ABR4AQ87</accession>